<feature type="transmembrane region" description="Helical" evidence="7">
    <location>
        <begin position="160"/>
        <end position="181"/>
    </location>
</feature>
<evidence type="ECO:0000256" key="5">
    <source>
        <dbReference type="ARBA" id="ARBA00022989"/>
    </source>
</evidence>
<dbReference type="Gene3D" id="3.40.50.300">
    <property type="entry name" value="P-loop containing nucleotide triphosphate hydrolases"/>
    <property type="match status" value="1"/>
</dbReference>
<dbReference type="Proteomes" id="UP000523955">
    <property type="component" value="Unassembled WGS sequence"/>
</dbReference>
<dbReference type="RefSeq" id="WP_185254284.1">
    <property type="nucleotide sequence ID" value="NZ_JACKXE010000001.1"/>
</dbReference>
<accession>A0A7X0RLR4</accession>
<keyword evidence="6 7" id="KW-0472">Membrane</keyword>
<evidence type="ECO:0000256" key="2">
    <source>
        <dbReference type="ARBA" id="ARBA00006683"/>
    </source>
</evidence>
<dbReference type="PANTHER" id="PTHR32309:SF31">
    <property type="entry name" value="CAPSULAR EXOPOLYSACCHARIDE FAMILY"/>
    <property type="match status" value="1"/>
</dbReference>
<evidence type="ECO:0000259" key="8">
    <source>
        <dbReference type="Pfam" id="PF02706"/>
    </source>
</evidence>
<comment type="similarity">
    <text evidence="2">Belongs to the CpsC/CapA family.</text>
</comment>
<keyword evidence="3" id="KW-1003">Cell membrane</keyword>
<feature type="domain" description="Polysaccharide chain length determinant N-terminal" evidence="8">
    <location>
        <begin position="2"/>
        <end position="92"/>
    </location>
</feature>
<keyword evidence="4 7" id="KW-0812">Transmembrane</keyword>
<dbReference type="InterPro" id="IPR027417">
    <property type="entry name" value="P-loop_NTPase"/>
</dbReference>
<name>A0A7X0RLR4_9ACTN</name>
<protein>
    <recommendedName>
        <fullName evidence="8">Polysaccharide chain length determinant N-terminal domain-containing protein</fullName>
    </recommendedName>
</protein>
<dbReference type="PANTHER" id="PTHR32309">
    <property type="entry name" value="TYROSINE-PROTEIN KINASE"/>
    <property type="match status" value="1"/>
</dbReference>
<keyword evidence="5 7" id="KW-1133">Transmembrane helix</keyword>
<dbReference type="EMBL" id="JACKXE010000001">
    <property type="protein sequence ID" value="MBB6629318.1"/>
    <property type="molecule type" value="Genomic_DNA"/>
</dbReference>
<evidence type="ECO:0000313" key="10">
    <source>
        <dbReference type="Proteomes" id="UP000523955"/>
    </source>
</evidence>
<evidence type="ECO:0000256" key="4">
    <source>
        <dbReference type="ARBA" id="ARBA00022692"/>
    </source>
</evidence>
<dbReference type="InterPro" id="IPR003856">
    <property type="entry name" value="LPS_length_determ_N"/>
</dbReference>
<organism evidence="9 10">
    <name type="scientific">Nocardioides luti</name>
    <dbReference type="NCBI Taxonomy" id="2761101"/>
    <lineage>
        <taxon>Bacteria</taxon>
        <taxon>Bacillati</taxon>
        <taxon>Actinomycetota</taxon>
        <taxon>Actinomycetes</taxon>
        <taxon>Propionibacteriales</taxon>
        <taxon>Nocardioidaceae</taxon>
        <taxon>Nocardioides</taxon>
    </lineage>
</organism>
<comment type="subcellular location">
    <subcellularLocation>
        <location evidence="1">Cell membrane</location>
        <topology evidence="1">Multi-pass membrane protein</topology>
    </subcellularLocation>
</comment>
<comment type="caution">
    <text evidence="9">The sequence shown here is derived from an EMBL/GenBank/DDBJ whole genome shotgun (WGS) entry which is preliminary data.</text>
</comment>
<dbReference type="AlphaFoldDB" id="A0A7X0RLR4"/>
<dbReference type="Pfam" id="PF02706">
    <property type="entry name" value="Wzz"/>
    <property type="match status" value="1"/>
</dbReference>
<keyword evidence="10" id="KW-1185">Reference proteome</keyword>
<dbReference type="SUPFAM" id="SSF52540">
    <property type="entry name" value="P-loop containing nucleoside triphosphate hydrolases"/>
    <property type="match status" value="1"/>
</dbReference>
<evidence type="ECO:0000256" key="7">
    <source>
        <dbReference type="SAM" id="Phobius"/>
    </source>
</evidence>
<dbReference type="InterPro" id="IPR050445">
    <property type="entry name" value="Bact_polysacc_biosynth/exp"/>
</dbReference>
<evidence type="ECO:0000256" key="3">
    <source>
        <dbReference type="ARBA" id="ARBA00022475"/>
    </source>
</evidence>
<evidence type="ECO:0000256" key="1">
    <source>
        <dbReference type="ARBA" id="ARBA00004651"/>
    </source>
</evidence>
<reference evidence="9 10" key="1">
    <citation type="submission" date="2020-08" db="EMBL/GenBank/DDBJ databases">
        <authorList>
            <person name="Seo M.-J."/>
        </authorList>
    </citation>
    <scope>NUCLEOTIDE SEQUENCE [LARGE SCALE GENOMIC DNA]</scope>
    <source>
        <strain evidence="9 10">KIGAM211</strain>
    </source>
</reference>
<sequence length="422" mass="43703">MELRDVAGALWRQRLLVLLILVAVGAAVALGLKAAPKTYDATATVSTVAAPGVDTPSEDLDALRGTLGELANSRAVLQDVQAQVDSGRSLDELRREISGHWVTGTVLIEITVSDADPVLAAKIANTVAAVLPQHDPSNNAFGFTTSNPAQPPVTYSSPNLLLGVGVGGLLALVLATCGAVVRDRRTNTVDDAAGMEEAAEAPVLAHVAPPRDPTTLPALYPGTSAADVFRHLRIALEAEASSEPVTQVVVTGVTSGDVNVWLGANLAISLANVGRRVLLVDGRIGDRHGRPIAAEPDTPGLYELLTGGDFDAALSPGPVELLTVLPSGNWGGAPTETLVETQFARAMAQAKERFDIVVVLAPPLDVSDDARVMAAGGSLLLAVPEGGLSPADLRTHVDRIRSVGVRILGTVLVGRRAERVSA</sequence>
<evidence type="ECO:0000313" key="9">
    <source>
        <dbReference type="EMBL" id="MBB6629318.1"/>
    </source>
</evidence>
<proteinExistence type="inferred from homology"/>
<dbReference type="GO" id="GO:0005886">
    <property type="term" value="C:plasma membrane"/>
    <property type="evidence" value="ECO:0007669"/>
    <property type="project" value="UniProtKB-SubCell"/>
</dbReference>
<evidence type="ECO:0000256" key="6">
    <source>
        <dbReference type="ARBA" id="ARBA00023136"/>
    </source>
</evidence>
<gene>
    <name evidence="9" type="ORF">H5V45_18470</name>
</gene>